<name>A0ABS7F076_9PROT</name>
<keyword evidence="5" id="KW-0051">Antiviral defense</keyword>
<dbReference type="Proteomes" id="UP001519924">
    <property type="component" value="Unassembled WGS sequence"/>
</dbReference>
<evidence type="ECO:0000256" key="2">
    <source>
        <dbReference type="ARBA" id="ARBA00006680"/>
    </source>
</evidence>
<reference evidence="8 9" key="1">
    <citation type="submission" date="2021-08" db="EMBL/GenBank/DDBJ databases">
        <title>Caldovatus sediminis gen. nov., sp. nov., a moderately thermophilic bacterium isolated from a hot spring.</title>
        <authorList>
            <person name="Hu C.-J."/>
            <person name="Li W.-J."/>
            <person name="Xian W.-D."/>
        </authorList>
    </citation>
    <scope>NUCLEOTIDE SEQUENCE [LARGE SCALE GENOMIC DNA]</scope>
    <source>
        <strain evidence="8 9">SYSU G05006</strain>
    </source>
</reference>
<evidence type="ECO:0000256" key="4">
    <source>
        <dbReference type="ARBA" id="ARBA00022884"/>
    </source>
</evidence>
<evidence type="ECO:0000259" key="7">
    <source>
        <dbReference type="Pfam" id="PF03787"/>
    </source>
</evidence>
<evidence type="ECO:0000256" key="5">
    <source>
        <dbReference type="ARBA" id="ARBA00023118"/>
    </source>
</evidence>
<sequence>MNVYAGPPRAMTRVTLRLVPLTPVHIGDGTEMRLDEYLLEGPRRAGRRYDEFGEEIEEQAAEAPPMLCRFDQAKAMRAMTPAQRSAFQRALDAGQFGEAAQALREAGRGAIVERIPISPRSAAELTKAFDDPLSRSGQVKPFVRSGGKPYIPGSSIKGAFRTALASAALPRDREPPGGWRHESALEAAFGLDPRDTTTDPLRFLHVSDAFLPEGATLIDRVEVMDRKNPEAGKMQMHYERTRALTDGAQAPAFTVSLEVDGRARESACVAHQAARFGAAQLLARCRAFHVKLFNEELKRFFEGTAETRSKLLQRLRGHVADGRPPFTQQGWDADFVLLRLGRFGHFESKSLEGVRRGHFPQAKNPADRIRRPGEWGLTRTVTRDARGDPIPFGWVIGWVVKEERA</sequence>
<evidence type="ECO:0000313" key="8">
    <source>
        <dbReference type="EMBL" id="MBW8269022.1"/>
    </source>
</evidence>
<gene>
    <name evidence="8" type="ORF">K1J50_05925</name>
</gene>
<dbReference type="InterPro" id="IPR010173">
    <property type="entry name" value="CRISPR-assoc_Csm5"/>
</dbReference>
<evidence type="ECO:0000313" key="9">
    <source>
        <dbReference type="Proteomes" id="UP001519924"/>
    </source>
</evidence>
<proteinExistence type="inferred from homology"/>
<keyword evidence="4" id="KW-0694">RNA-binding</keyword>
<comment type="similarity">
    <text evidence="2">Belongs to the CRISPR-associated Csm5 family.</text>
</comment>
<dbReference type="InterPro" id="IPR005537">
    <property type="entry name" value="RAMP_III_fam"/>
</dbReference>
<accession>A0ABS7F076</accession>
<feature type="domain" description="CRISPR type III-associated protein" evidence="7">
    <location>
        <begin position="20"/>
        <end position="211"/>
    </location>
</feature>
<dbReference type="RefSeq" id="WP_220116672.1">
    <property type="nucleotide sequence ID" value="NZ_JAHZUY010000009.1"/>
</dbReference>
<dbReference type="Pfam" id="PF03787">
    <property type="entry name" value="RAMPs"/>
    <property type="match status" value="1"/>
</dbReference>
<comment type="function">
    <text evidence="1">This subunit might be involved in maturation of a crRNA intermediate to its mature form.</text>
</comment>
<dbReference type="PANTHER" id="PTHR38007:SF1">
    <property type="entry name" value="CRISPR SYSTEM CMS PROTEIN CSM5"/>
    <property type="match status" value="1"/>
</dbReference>
<dbReference type="CDD" id="cd09726">
    <property type="entry name" value="RAMP_I_III"/>
    <property type="match status" value="1"/>
</dbReference>
<dbReference type="PANTHER" id="PTHR38007">
    <property type="entry name" value="CRISPR SYSTEM CMS PROTEIN CSM5"/>
    <property type="match status" value="1"/>
</dbReference>
<keyword evidence="9" id="KW-1185">Reference proteome</keyword>
<dbReference type="EMBL" id="JAHZUY010000009">
    <property type="protein sequence ID" value="MBW8269022.1"/>
    <property type="molecule type" value="Genomic_DNA"/>
</dbReference>
<evidence type="ECO:0000256" key="6">
    <source>
        <dbReference type="ARBA" id="ARBA00031720"/>
    </source>
</evidence>
<protein>
    <recommendedName>
        <fullName evidence="3">CRISPR system Cms protein Csm5</fullName>
    </recommendedName>
    <alternativeName>
        <fullName evidence="6">CRISPR type III A-associated protein Csm5</fullName>
    </alternativeName>
</protein>
<comment type="caution">
    <text evidence="8">The sequence shown here is derived from an EMBL/GenBank/DDBJ whole genome shotgun (WGS) entry which is preliminary data.</text>
</comment>
<evidence type="ECO:0000256" key="3">
    <source>
        <dbReference type="ARBA" id="ARBA00016113"/>
    </source>
</evidence>
<evidence type="ECO:0000256" key="1">
    <source>
        <dbReference type="ARBA" id="ARBA00003088"/>
    </source>
</evidence>
<organism evidence="8 9">
    <name type="scientific">Caldovatus aquaticus</name>
    <dbReference type="NCBI Taxonomy" id="2865671"/>
    <lineage>
        <taxon>Bacteria</taxon>
        <taxon>Pseudomonadati</taxon>
        <taxon>Pseudomonadota</taxon>
        <taxon>Alphaproteobacteria</taxon>
        <taxon>Acetobacterales</taxon>
        <taxon>Roseomonadaceae</taxon>
        <taxon>Caldovatus</taxon>
    </lineage>
</organism>